<feature type="compositionally biased region" description="Basic and acidic residues" evidence="5">
    <location>
        <begin position="205"/>
        <end position="214"/>
    </location>
</feature>
<dbReference type="InterPro" id="IPR037682">
    <property type="entry name" value="TonB_C"/>
</dbReference>
<feature type="region of interest" description="Disordered" evidence="5">
    <location>
        <begin position="57"/>
        <end position="78"/>
    </location>
</feature>
<evidence type="ECO:0000313" key="9">
    <source>
        <dbReference type="Proteomes" id="UP000325291"/>
    </source>
</evidence>
<feature type="domain" description="TonB C-terminal" evidence="7">
    <location>
        <begin position="250"/>
        <end position="340"/>
    </location>
</feature>
<dbReference type="InterPro" id="IPR006260">
    <property type="entry name" value="TonB/TolA_C"/>
</dbReference>
<reference evidence="8 9" key="1">
    <citation type="submission" date="2019-07" db="EMBL/GenBank/DDBJ databases">
        <title>Aquicoccus porphyridii gen. nov., sp. nov., isolated from a small marine red alga, Porphyridium marinum.</title>
        <authorList>
            <person name="Liu L."/>
        </authorList>
    </citation>
    <scope>NUCLEOTIDE SEQUENCE [LARGE SCALE GENOMIC DNA]</scope>
    <source>
        <strain evidence="8 9">L1 8-17</strain>
    </source>
</reference>
<evidence type="ECO:0000256" key="6">
    <source>
        <dbReference type="SAM" id="SignalP"/>
    </source>
</evidence>
<dbReference type="AlphaFoldDB" id="A0A5A9Z730"/>
<dbReference type="Gene3D" id="3.30.1150.10">
    <property type="match status" value="1"/>
</dbReference>
<dbReference type="PROSITE" id="PS52015">
    <property type="entry name" value="TONB_CTD"/>
    <property type="match status" value="1"/>
</dbReference>
<gene>
    <name evidence="8" type="ORF">FLO80_14320</name>
</gene>
<feature type="region of interest" description="Disordered" evidence="5">
    <location>
        <begin position="119"/>
        <end position="246"/>
    </location>
</feature>
<feature type="signal peptide" evidence="6">
    <location>
        <begin position="1"/>
        <end position="23"/>
    </location>
</feature>
<keyword evidence="2" id="KW-0812">Transmembrane</keyword>
<comment type="subcellular location">
    <subcellularLocation>
        <location evidence="1">Membrane</location>
        <topology evidence="1">Single-pass membrane protein</topology>
    </subcellularLocation>
</comment>
<dbReference type="SUPFAM" id="SSF74653">
    <property type="entry name" value="TolA/TonB C-terminal domain"/>
    <property type="match status" value="1"/>
</dbReference>
<sequence length="340" mass="35906">MKRLVETTAFSALAILVHVVLFAQTSEEGHDAGGSGGTALISLEAADATVAEMVESWDRPPPQAPVREPELRPAPAQVAPAADLPRIDLAEAPRAEMRMATLPPAEPEVLRLDLEAALPRPQTSPPDITRPNSPEVPMPAPDLPRAEMSRPETRAPMTAVPPEQMTEAPSVDTEPAPPPPSEVNPIASLRPPQRPTAPRPTDLPENARKAEQTSHGHVAQRAAGSGGSSQAGQTGSTQAATASEGQQAKAQAVWGAKVRSSIERAKRYPRGTNASGQVSLAISISRSGQLLGVSIRRSSGNSILDQAALDAVRRAARFPSAPRELSRNSYTFSLAILLKR</sequence>
<evidence type="ECO:0000256" key="4">
    <source>
        <dbReference type="ARBA" id="ARBA00023136"/>
    </source>
</evidence>
<name>A0A5A9Z730_9RHOB</name>
<evidence type="ECO:0000256" key="3">
    <source>
        <dbReference type="ARBA" id="ARBA00022989"/>
    </source>
</evidence>
<keyword evidence="9" id="KW-1185">Reference proteome</keyword>
<dbReference type="GO" id="GO:0016020">
    <property type="term" value="C:membrane"/>
    <property type="evidence" value="ECO:0007669"/>
    <property type="project" value="UniProtKB-SubCell"/>
</dbReference>
<accession>A0A5A9Z730</accession>
<dbReference type="RefSeq" id="WP_111364407.1">
    <property type="nucleotide sequence ID" value="NZ_JASHJG010000032.1"/>
</dbReference>
<keyword evidence="4" id="KW-0472">Membrane</keyword>
<keyword evidence="6" id="KW-0732">Signal</keyword>
<dbReference type="GO" id="GO:0055085">
    <property type="term" value="P:transmembrane transport"/>
    <property type="evidence" value="ECO:0007669"/>
    <property type="project" value="InterPro"/>
</dbReference>
<dbReference type="NCBIfam" id="TIGR01352">
    <property type="entry name" value="tonB_Cterm"/>
    <property type="match status" value="1"/>
</dbReference>
<comment type="caution">
    <text evidence="8">The sequence shown here is derived from an EMBL/GenBank/DDBJ whole genome shotgun (WGS) entry which is preliminary data.</text>
</comment>
<evidence type="ECO:0000256" key="1">
    <source>
        <dbReference type="ARBA" id="ARBA00004167"/>
    </source>
</evidence>
<feature type="compositionally biased region" description="Basic and acidic residues" evidence="5">
    <location>
        <begin position="144"/>
        <end position="153"/>
    </location>
</feature>
<evidence type="ECO:0000259" key="7">
    <source>
        <dbReference type="PROSITE" id="PS52015"/>
    </source>
</evidence>
<keyword evidence="3" id="KW-1133">Transmembrane helix</keyword>
<protein>
    <submittedName>
        <fullName evidence="8">TonB family protein</fullName>
    </submittedName>
</protein>
<proteinExistence type="predicted"/>
<feature type="compositionally biased region" description="Low complexity" evidence="5">
    <location>
        <begin position="230"/>
        <end position="243"/>
    </location>
</feature>
<organism evidence="8 9">
    <name type="scientific">Aquicoccus porphyridii</name>
    <dbReference type="NCBI Taxonomy" id="1852029"/>
    <lineage>
        <taxon>Bacteria</taxon>
        <taxon>Pseudomonadati</taxon>
        <taxon>Pseudomonadota</taxon>
        <taxon>Alphaproteobacteria</taxon>
        <taxon>Rhodobacterales</taxon>
        <taxon>Paracoccaceae</taxon>
        <taxon>Aquicoccus</taxon>
    </lineage>
</organism>
<dbReference type="EMBL" id="VINQ01000011">
    <property type="protein sequence ID" value="KAA0912997.1"/>
    <property type="molecule type" value="Genomic_DNA"/>
</dbReference>
<dbReference type="Proteomes" id="UP000325291">
    <property type="component" value="Unassembled WGS sequence"/>
</dbReference>
<evidence type="ECO:0000256" key="5">
    <source>
        <dbReference type="SAM" id="MobiDB-lite"/>
    </source>
</evidence>
<dbReference type="Pfam" id="PF13103">
    <property type="entry name" value="TonB_2"/>
    <property type="match status" value="1"/>
</dbReference>
<evidence type="ECO:0000313" key="8">
    <source>
        <dbReference type="EMBL" id="KAA0912997.1"/>
    </source>
</evidence>
<feature type="chain" id="PRO_5022931880" evidence="6">
    <location>
        <begin position="24"/>
        <end position="340"/>
    </location>
</feature>
<evidence type="ECO:0000256" key="2">
    <source>
        <dbReference type="ARBA" id="ARBA00022692"/>
    </source>
</evidence>